<dbReference type="Proteomes" id="UP000318733">
    <property type="component" value="Unassembled WGS sequence"/>
</dbReference>
<dbReference type="InterPro" id="IPR019226">
    <property type="entry name" value="DUF2158"/>
</dbReference>
<organism evidence="1 2">
    <name type="scientific">Mucilaginibacter corticis</name>
    <dbReference type="NCBI Taxonomy" id="2597670"/>
    <lineage>
        <taxon>Bacteria</taxon>
        <taxon>Pseudomonadati</taxon>
        <taxon>Bacteroidota</taxon>
        <taxon>Sphingobacteriia</taxon>
        <taxon>Sphingobacteriales</taxon>
        <taxon>Sphingobacteriaceae</taxon>
        <taxon>Mucilaginibacter</taxon>
    </lineage>
</organism>
<evidence type="ECO:0000313" key="1">
    <source>
        <dbReference type="EMBL" id="TSJ44148.1"/>
    </source>
</evidence>
<dbReference type="Pfam" id="PF09926">
    <property type="entry name" value="DUF2158"/>
    <property type="match status" value="1"/>
</dbReference>
<name>A0A556MWF8_9SPHI</name>
<reference evidence="1 2" key="1">
    <citation type="submission" date="2019-07" db="EMBL/GenBank/DDBJ databases">
        <authorList>
            <person name="Huq M.A."/>
        </authorList>
    </citation>
    <scope>NUCLEOTIDE SEQUENCE [LARGE SCALE GENOMIC DNA]</scope>
    <source>
        <strain evidence="1 2">MAH-19</strain>
    </source>
</reference>
<dbReference type="EMBL" id="VLPK01000001">
    <property type="protein sequence ID" value="TSJ44148.1"/>
    <property type="molecule type" value="Genomic_DNA"/>
</dbReference>
<comment type="caution">
    <text evidence="1">The sequence shown here is derived from an EMBL/GenBank/DDBJ whole genome shotgun (WGS) entry which is preliminary data.</text>
</comment>
<keyword evidence="2" id="KW-1185">Reference proteome</keyword>
<evidence type="ECO:0000313" key="2">
    <source>
        <dbReference type="Proteomes" id="UP000318733"/>
    </source>
</evidence>
<dbReference type="AlphaFoldDB" id="A0A556MWF8"/>
<accession>A0A556MWF8</accession>
<gene>
    <name evidence="1" type="ORF">FO440_08245</name>
</gene>
<sequence>METKLKKGDVVLLKSGGPIMTIYELYNDDTYAKCYYFTKEEILKDEVFPSITLTLAF</sequence>
<dbReference type="RefSeq" id="WP_144247712.1">
    <property type="nucleotide sequence ID" value="NZ_VLPK01000001.1"/>
</dbReference>
<dbReference type="OrthoDB" id="1264301at2"/>
<protein>
    <submittedName>
        <fullName evidence="1">DUF2158 domain-containing protein</fullName>
    </submittedName>
</protein>
<proteinExistence type="predicted"/>